<dbReference type="Proteomes" id="UP001595556">
    <property type="component" value="Unassembled WGS sequence"/>
</dbReference>
<keyword evidence="1 4" id="KW-0808">Transferase</keyword>
<dbReference type="InterPro" id="IPR016181">
    <property type="entry name" value="Acyl_CoA_acyltransferase"/>
</dbReference>
<sequence>MTTPRQLKRMALAMGQFIDEYERKSRRGLDPNDRWYDRKLESTIKKLDPLLLSTLMTDDLQTDTLDVRIRNATPADSDAIADIYLASRRTHVAFAPLAHPDYDVRLWIATVLLPAGGARVAVAHGRVLGFCATSIETPAPGGAAQAWIDHLYLDPDVVGQGIGSALLAAALRDLPRPVRLYTFAQNTGARRFYERHDFVAIEFGDGSGNEEGCPDVLYELGC</sequence>
<keyword evidence="2 4" id="KW-0012">Acyltransferase</keyword>
<comment type="caution">
    <text evidence="4">The sequence shown here is derived from an EMBL/GenBank/DDBJ whole genome shotgun (WGS) entry which is preliminary data.</text>
</comment>
<organism evidence="4 5">
    <name type="scientific">Piscinibacterium candidicorallinum</name>
    <dbReference type="NCBI Taxonomy" id="1793872"/>
    <lineage>
        <taxon>Bacteria</taxon>
        <taxon>Pseudomonadati</taxon>
        <taxon>Pseudomonadota</taxon>
        <taxon>Betaproteobacteria</taxon>
        <taxon>Burkholderiales</taxon>
        <taxon>Piscinibacterium</taxon>
    </lineage>
</organism>
<evidence type="ECO:0000256" key="1">
    <source>
        <dbReference type="ARBA" id="ARBA00022679"/>
    </source>
</evidence>
<gene>
    <name evidence="4" type="ORF">ACFOEN_14835</name>
</gene>
<dbReference type="PANTHER" id="PTHR43877">
    <property type="entry name" value="AMINOALKYLPHOSPHONATE N-ACETYLTRANSFERASE-RELATED-RELATED"/>
    <property type="match status" value="1"/>
</dbReference>
<reference evidence="5" key="1">
    <citation type="journal article" date="2019" name="Int. J. Syst. Evol. Microbiol.">
        <title>The Global Catalogue of Microorganisms (GCM) 10K type strain sequencing project: providing services to taxonomists for standard genome sequencing and annotation.</title>
        <authorList>
            <consortium name="The Broad Institute Genomics Platform"/>
            <consortium name="The Broad Institute Genome Sequencing Center for Infectious Disease"/>
            <person name="Wu L."/>
            <person name="Ma J."/>
        </authorList>
    </citation>
    <scope>NUCLEOTIDE SEQUENCE [LARGE SCALE GENOMIC DNA]</scope>
    <source>
        <strain evidence="5">KCTC 52168</strain>
    </source>
</reference>
<evidence type="ECO:0000256" key="2">
    <source>
        <dbReference type="ARBA" id="ARBA00023315"/>
    </source>
</evidence>
<proteinExistence type="predicted"/>
<accession>A0ABV7HBH2</accession>
<evidence type="ECO:0000313" key="5">
    <source>
        <dbReference type="Proteomes" id="UP001595556"/>
    </source>
</evidence>
<dbReference type="GO" id="GO:0016746">
    <property type="term" value="F:acyltransferase activity"/>
    <property type="evidence" value="ECO:0007669"/>
    <property type="project" value="UniProtKB-KW"/>
</dbReference>
<dbReference type="EC" id="2.3.-.-" evidence="4"/>
<dbReference type="Gene3D" id="3.40.630.30">
    <property type="match status" value="1"/>
</dbReference>
<dbReference type="RefSeq" id="WP_377305254.1">
    <property type="nucleotide sequence ID" value="NZ_CP180191.1"/>
</dbReference>
<dbReference type="CDD" id="cd04301">
    <property type="entry name" value="NAT_SF"/>
    <property type="match status" value="1"/>
</dbReference>
<dbReference type="EMBL" id="JBHRTI010000010">
    <property type="protein sequence ID" value="MFC3148901.1"/>
    <property type="molecule type" value="Genomic_DNA"/>
</dbReference>
<evidence type="ECO:0000313" key="4">
    <source>
        <dbReference type="EMBL" id="MFC3148901.1"/>
    </source>
</evidence>
<protein>
    <submittedName>
        <fullName evidence="4">GNAT family N-acetyltransferase</fullName>
        <ecNumber evidence="4">2.3.-.-</ecNumber>
    </submittedName>
</protein>
<keyword evidence="5" id="KW-1185">Reference proteome</keyword>
<feature type="domain" description="N-acetyltransferase" evidence="3">
    <location>
        <begin position="67"/>
        <end position="222"/>
    </location>
</feature>
<dbReference type="Pfam" id="PF00583">
    <property type="entry name" value="Acetyltransf_1"/>
    <property type="match status" value="1"/>
</dbReference>
<name>A0ABV7HBH2_9BURK</name>
<dbReference type="InterPro" id="IPR000182">
    <property type="entry name" value="GNAT_dom"/>
</dbReference>
<dbReference type="InterPro" id="IPR050832">
    <property type="entry name" value="Bact_Acetyltransf"/>
</dbReference>
<dbReference type="SUPFAM" id="SSF55729">
    <property type="entry name" value="Acyl-CoA N-acyltransferases (Nat)"/>
    <property type="match status" value="1"/>
</dbReference>
<dbReference type="PROSITE" id="PS51186">
    <property type="entry name" value="GNAT"/>
    <property type="match status" value="1"/>
</dbReference>
<evidence type="ECO:0000259" key="3">
    <source>
        <dbReference type="PROSITE" id="PS51186"/>
    </source>
</evidence>